<dbReference type="EC" id="2.5.1.39" evidence="10"/>
<reference evidence="16 17" key="1">
    <citation type="journal article" date="2007" name="Science">
        <title>Sea anemone genome reveals ancestral eumetazoan gene repertoire and genomic organization.</title>
        <authorList>
            <person name="Putnam N.H."/>
            <person name="Srivastava M."/>
            <person name="Hellsten U."/>
            <person name="Dirks B."/>
            <person name="Chapman J."/>
            <person name="Salamov A."/>
            <person name="Terry A."/>
            <person name="Shapiro H."/>
            <person name="Lindquist E."/>
            <person name="Kapitonov V.V."/>
            <person name="Jurka J."/>
            <person name="Genikhovich G."/>
            <person name="Grigoriev I.V."/>
            <person name="Lucas S.M."/>
            <person name="Steele R.E."/>
            <person name="Finnerty J.R."/>
            <person name="Technau U."/>
            <person name="Martindale M.Q."/>
            <person name="Rokhsar D.S."/>
        </authorList>
    </citation>
    <scope>NUCLEOTIDE SEQUENCE [LARGE SCALE GENOMIC DNA]</scope>
    <source>
        <strain evidence="17">CH2 X CH6</strain>
    </source>
</reference>
<dbReference type="Pfam" id="PF01040">
    <property type="entry name" value="UbiA"/>
    <property type="match status" value="1"/>
</dbReference>
<dbReference type="OrthoDB" id="18170at2759"/>
<name>A7RFI7_NEMVE</name>
<evidence type="ECO:0000256" key="4">
    <source>
        <dbReference type="ARBA" id="ARBA00022679"/>
    </source>
</evidence>
<dbReference type="PANTHER" id="PTHR11048:SF28">
    <property type="entry name" value="4-HYDROXYBENZOATE POLYPRENYLTRANSFERASE, MITOCHONDRIAL"/>
    <property type="match status" value="1"/>
</dbReference>
<evidence type="ECO:0000256" key="7">
    <source>
        <dbReference type="ARBA" id="ARBA00022989"/>
    </source>
</evidence>
<dbReference type="InterPro" id="IPR000537">
    <property type="entry name" value="UbiA_prenyltransferase"/>
</dbReference>
<dbReference type="FunFam" id="1.10.357.140:FF:000003">
    <property type="entry name" value="4-hydroxybenzoate polyprenyltransferase, mitochondrial"/>
    <property type="match status" value="1"/>
</dbReference>
<dbReference type="GO" id="GO:0005743">
    <property type="term" value="C:mitochondrial inner membrane"/>
    <property type="evidence" value="ECO:0000318"/>
    <property type="project" value="GO_Central"/>
</dbReference>
<dbReference type="InterPro" id="IPR044878">
    <property type="entry name" value="UbiA_sf"/>
</dbReference>
<dbReference type="Proteomes" id="UP000001593">
    <property type="component" value="Unassembled WGS sequence"/>
</dbReference>
<dbReference type="CDD" id="cd13959">
    <property type="entry name" value="PT_UbiA_COQ2"/>
    <property type="match status" value="1"/>
</dbReference>
<dbReference type="InParanoid" id="A7RFI7"/>
<feature type="transmembrane region" description="Helical" evidence="15">
    <location>
        <begin position="280"/>
        <end position="295"/>
    </location>
</feature>
<dbReference type="NCBIfam" id="TIGR01474">
    <property type="entry name" value="ubiA_proteo"/>
    <property type="match status" value="1"/>
</dbReference>
<keyword evidence="17" id="KW-1185">Reference proteome</keyword>
<organism evidence="16 17">
    <name type="scientific">Nematostella vectensis</name>
    <name type="common">Starlet sea anemone</name>
    <dbReference type="NCBI Taxonomy" id="45351"/>
    <lineage>
        <taxon>Eukaryota</taxon>
        <taxon>Metazoa</taxon>
        <taxon>Cnidaria</taxon>
        <taxon>Anthozoa</taxon>
        <taxon>Hexacorallia</taxon>
        <taxon>Actiniaria</taxon>
        <taxon>Edwardsiidae</taxon>
        <taxon>Nematostella</taxon>
    </lineage>
</organism>
<dbReference type="PANTHER" id="PTHR11048">
    <property type="entry name" value="PRENYLTRANSFERASES"/>
    <property type="match status" value="1"/>
</dbReference>
<accession>A7RFI7</accession>
<comment type="similarity">
    <text evidence="3">Belongs to the UbiA prenyltransferase family.</text>
</comment>
<proteinExistence type="inferred from homology"/>
<dbReference type="GO" id="GO:0006744">
    <property type="term" value="P:ubiquinone biosynthetic process"/>
    <property type="evidence" value="ECO:0000318"/>
    <property type="project" value="GO_Central"/>
</dbReference>
<dbReference type="EMBL" id="DS469508">
    <property type="protein sequence ID" value="EDO49608.1"/>
    <property type="molecule type" value="Genomic_DNA"/>
</dbReference>
<dbReference type="STRING" id="45351.A7RFI7"/>
<comment type="cofactor">
    <cofactor evidence="1">
        <name>Mg(2+)</name>
        <dbReference type="ChEBI" id="CHEBI:18420"/>
    </cofactor>
</comment>
<dbReference type="HAMAP" id="MF_01635">
    <property type="entry name" value="UbiA"/>
    <property type="match status" value="1"/>
</dbReference>
<dbReference type="KEGG" id="nve:5522017"/>
<dbReference type="InterPro" id="IPR006370">
    <property type="entry name" value="HB_polyprenyltransferase-like"/>
</dbReference>
<dbReference type="eggNOG" id="KOG1381">
    <property type="taxonomic scope" value="Eukaryota"/>
</dbReference>
<dbReference type="OMA" id="KFEHTIF"/>
<keyword evidence="9" id="KW-0414">Isoprene biosynthesis</keyword>
<evidence type="ECO:0000256" key="14">
    <source>
        <dbReference type="ARBA" id="ARBA00082604"/>
    </source>
</evidence>
<evidence type="ECO:0000256" key="2">
    <source>
        <dbReference type="ARBA" id="ARBA00004141"/>
    </source>
</evidence>
<dbReference type="GO" id="GO:0008412">
    <property type="term" value="F:4-hydroxybenzoate polyprenyltransferase activity"/>
    <property type="evidence" value="ECO:0000318"/>
    <property type="project" value="GO_Central"/>
</dbReference>
<dbReference type="PhylomeDB" id="A7RFI7"/>
<feature type="non-terminal residue" evidence="16">
    <location>
        <position position="1"/>
    </location>
</feature>
<dbReference type="InterPro" id="IPR039653">
    <property type="entry name" value="Prenyltransferase"/>
</dbReference>
<gene>
    <name evidence="16" type="ORF">NEMVEDRAFT_v1g80020</name>
</gene>
<evidence type="ECO:0000256" key="6">
    <source>
        <dbReference type="ARBA" id="ARBA00022692"/>
    </source>
</evidence>
<comment type="subcellular location">
    <subcellularLocation>
        <location evidence="2">Membrane</location>
        <topology evidence="2">Multi-pass membrane protein</topology>
    </subcellularLocation>
</comment>
<dbReference type="FunFam" id="1.20.120.1780:FF:000001">
    <property type="entry name" value="4-hydroxybenzoate octaprenyltransferase"/>
    <property type="match status" value="1"/>
</dbReference>
<dbReference type="InterPro" id="IPR030470">
    <property type="entry name" value="UbiA_prenylTrfase_CS"/>
</dbReference>
<evidence type="ECO:0000313" key="16">
    <source>
        <dbReference type="EMBL" id="EDO49608.1"/>
    </source>
</evidence>
<evidence type="ECO:0000313" key="17">
    <source>
        <dbReference type="Proteomes" id="UP000001593"/>
    </source>
</evidence>
<evidence type="ECO:0000256" key="11">
    <source>
        <dbReference type="ARBA" id="ARBA00049890"/>
    </source>
</evidence>
<evidence type="ECO:0000256" key="10">
    <source>
        <dbReference type="ARBA" id="ARBA00034524"/>
    </source>
</evidence>
<keyword evidence="5" id="KW-0831">Ubiquinone biosynthesis</keyword>
<feature type="transmembrane region" description="Helical" evidence="15">
    <location>
        <begin position="122"/>
        <end position="140"/>
    </location>
</feature>
<evidence type="ECO:0000256" key="1">
    <source>
        <dbReference type="ARBA" id="ARBA00001946"/>
    </source>
</evidence>
<evidence type="ECO:0000256" key="3">
    <source>
        <dbReference type="ARBA" id="ARBA00005985"/>
    </source>
</evidence>
<evidence type="ECO:0000256" key="5">
    <source>
        <dbReference type="ARBA" id="ARBA00022688"/>
    </source>
</evidence>
<sequence length="298" mass="32754">TAAEFVDTCPKAVQPYLKLARFDKPIGTWLLYLPCTWSIAMAAPPGVFPDVKMMALFGLGAVIMRGAGCTINDMWDSDYDKKVSRTISRPLAAGHINHFQALVFLGAQLSAGLAVLLSLNVYSIFLGAASVGLVIVYPLMKRITYWPQLFLGLTFNYGALLGWSAIQGSCDWSVCLPLYLAGVPWTLVYDTIYSFQDRDDDRAIGVKSTALLLGDKTKYWLLAFGAIMMTNMTIAGMACDQTWPYYTSLALAAAHLTWQIKTVNLSNTEDCFEKFKSNKWLGLLILTGIIGGGLLKDQ</sequence>
<evidence type="ECO:0000256" key="8">
    <source>
        <dbReference type="ARBA" id="ARBA00023136"/>
    </source>
</evidence>
<dbReference type="Gene3D" id="1.20.120.1780">
    <property type="entry name" value="UbiA prenyltransferase"/>
    <property type="match status" value="1"/>
</dbReference>
<dbReference type="PROSITE" id="PS00943">
    <property type="entry name" value="UBIA"/>
    <property type="match status" value="1"/>
</dbReference>
<dbReference type="HOGENOM" id="CLU_034879_0_2_1"/>
<keyword evidence="6 15" id="KW-0812">Transmembrane</keyword>
<dbReference type="GO" id="GO:0008299">
    <property type="term" value="P:isoprenoid biosynthetic process"/>
    <property type="evidence" value="ECO:0007669"/>
    <property type="project" value="UniProtKB-KW"/>
</dbReference>
<comment type="catalytic activity">
    <reaction evidence="13">
        <text>an all-trans-polyprenyl diphosphate + 4-hydroxybenzoate = a 4-hydroxy-3-(all-trans-polyprenyl)benzoate + diphosphate</text>
        <dbReference type="Rhea" id="RHEA:44504"/>
        <dbReference type="Rhea" id="RHEA-COMP:9514"/>
        <dbReference type="Rhea" id="RHEA-COMP:9564"/>
        <dbReference type="ChEBI" id="CHEBI:17879"/>
        <dbReference type="ChEBI" id="CHEBI:33019"/>
        <dbReference type="ChEBI" id="CHEBI:58914"/>
        <dbReference type="ChEBI" id="CHEBI:78396"/>
        <dbReference type="EC" id="2.5.1.39"/>
    </reaction>
    <physiologicalReaction direction="left-to-right" evidence="13">
        <dbReference type="Rhea" id="RHEA:44505"/>
    </physiologicalReaction>
</comment>
<dbReference type="AlphaFoldDB" id="A7RFI7"/>
<keyword evidence="8 15" id="KW-0472">Membrane</keyword>
<keyword evidence="4" id="KW-0808">Transferase</keyword>
<dbReference type="Gene3D" id="1.10.357.140">
    <property type="entry name" value="UbiA prenyltransferase"/>
    <property type="match status" value="1"/>
</dbReference>
<evidence type="ECO:0000256" key="9">
    <source>
        <dbReference type="ARBA" id="ARBA00023229"/>
    </source>
</evidence>
<comment type="catalytic activity">
    <reaction evidence="11">
        <text>all-trans-decaprenyl diphosphate + 4-hydroxybenzoate = 4-hydroxy-3-(all-trans-decaprenyl)benzoate + diphosphate</text>
        <dbReference type="Rhea" id="RHEA:44564"/>
        <dbReference type="ChEBI" id="CHEBI:17879"/>
        <dbReference type="ChEBI" id="CHEBI:33019"/>
        <dbReference type="ChEBI" id="CHEBI:60721"/>
        <dbReference type="ChEBI" id="CHEBI:84503"/>
        <dbReference type="EC" id="2.5.1.39"/>
    </reaction>
    <physiologicalReaction direction="left-to-right" evidence="11">
        <dbReference type="Rhea" id="RHEA:44565"/>
    </physiologicalReaction>
</comment>
<feature type="transmembrane region" description="Helical" evidence="15">
    <location>
        <begin position="219"/>
        <end position="237"/>
    </location>
</feature>
<comment type="catalytic activity">
    <reaction evidence="12">
        <text>all-trans-nonaprenyl diphosphate + 4-hydroxybenzoate = 4-hydroxy-3-(all-trans-nonaprenyl)benzoate + diphosphate</text>
        <dbReference type="Rhea" id="RHEA:17709"/>
        <dbReference type="ChEBI" id="CHEBI:17879"/>
        <dbReference type="ChEBI" id="CHEBI:33019"/>
        <dbReference type="ChEBI" id="CHEBI:58391"/>
        <dbReference type="ChEBI" id="CHEBI:84502"/>
        <dbReference type="EC" id="2.5.1.39"/>
    </reaction>
    <physiologicalReaction direction="left-to-right" evidence="12">
        <dbReference type="Rhea" id="RHEA:17710"/>
    </physiologicalReaction>
</comment>
<evidence type="ECO:0000256" key="12">
    <source>
        <dbReference type="ARBA" id="ARBA00050454"/>
    </source>
</evidence>
<keyword evidence="7 15" id="KW-1133">Transmembrane helix</keyword>
<protein>
    <recommendedName>
        <fullName evidence="10">4-hydroxybenzoate polyprenyltransferase</fullName>
        <ecNumber evidence="10">2.5.1.39</ecNumber>
    </recommendedName>
    <alternativeName>
        <fullName evidence="14">Coenzyme Q biosynthesis protein 2</fullName>
    </alternativeName>
</protein>
<evidence type="ECO:0000256" key="13">
    <source>
        <dbReference type="ARBA" id="ARBA00051182"/>
    </source>
</evidence>
<evidence type="ECO:0000256" key="15">
    <source>
        <dbReference type="SAM" id="Phobius"/>
    </source>
</evidence>
<feature type="transmembrane region" description="Helical" evidence="15">
    <location>
        <begin position="29"/>
        <end position="48"/>
    </location>
</feature>